<dbReference type="EMBL" id="PXVC01000077">
    <property type="protein sequence ID" value="PSI00762.1"/>
    <property type="molecule type" value="Genomic_DNA"/>
</dbReference>
<evidence type="ECO:0008006" key="4">
    <source>
        <dbReference type="Google" id="ProtNLM"/>
    </source>
</evidence>
<keyword evidence="1" id="KW-0802">TPR repeat</keyword>
<dbReference type="RefSeq" id="WP_106500735.1">
    <property type="nucleotide sequence ID" value="NZ_PXVC01000077.1"/>
</dbReference>
<dbReference type="SUPFAM" id="SSF48452">
    <property type="entry name" value="TPR-like"/>
    <property type="match status" value="1"/>
</dbReference>
<evidence type="ECO:0000313" key="3">
    <source>
        <dbReference type="Proteomes" id="UP000240206"/>
    </source>
</evidence>
<dbReference type="InterPro" id="IPR019734">
    <property type="entry name" value="TPR_rpt"/>
</dbReference>
<evidence type="ECO:0000256" key="1">
    <source>
        <dbReference type="PROSITE-ProRule" id="PRU00339"/>
    </source>
</evidence>
<name>A0A2P7EC17_9SYNE</name>
<reference evidence="3" key="1">
    <citation type="submission" date="2018-03" db="EMBL/GenBank/DDBJ databases">
        <title>Ecological and genomic features of two cosmopolitan and abundant freshwater picocyanobacteria.</title>
        <authorList>
            <person name="Cabello-Yeves P.J."/>
            <person name="Picazo A."/>
            <person name="Camacho A."/>
            <person name="Callieri C."/>
            <person name="Rosselli R."/>
            <person name="Roda-Garcia J."/>
            <person name="Coutinho F.H."/>
            <person name="Rodriguez-Valera F."/>
        </authorList>
    </citation>
    <scope>NUCLEOTIDE SEQUENCE [LARGE SCALE GENOMIC DNA]</scope>
    <source>
        <strain evidence="3">Tous</strain>
    </source>
</reference>
<dbReference type="Gene3D" id="1.25.40.10">
    <property type="entry name" value="Tetratricopeptide repeat domain"/>
    <property type="match status" value="1"/>
</dbReference>
<feature type="repeat" description="TPR" evidence="1">
    <location>
        <begin position="150"/>
        <end position="183"/>
    </location>
</feature>
<organism evidence="2 3">
    <name type="scientific">Synechococcus lacustris str. Tous</name>
    <dbReference type="NCBI Taxonomy" id="1910958"/>
    <lineage>
        <taxon>Bacteria</taxon>
        <taxon>Bacillati</taxon>
        <taxon>Cyanobacteriota</taxon>
        <taxon>Cyanophyceae</taxon>
        <taxon>Synechococcales</taxon>
        <taxon>Synechococcaceae</taxon>
        <taxon>Synechococcus</taxon>
    </lineage>
</organism>
<keyword evidence="3" id="KW-1185">Reference proteome</keyword>
<evidence type="ECO:0000313" key="2">
    <source>
        <dbReference type="EMBL" id="PSI00762.1"/>
    </source>
</evidence>
<comment type="caution">
    <text evidence="2">The sequence shown here is derived from an EMBL/GenBank/DDBJ whole genome shotgun (WGS) entry which is preliminary data.</text>
</comment>
<dbReference type="InterPro" id="IPR011990">
    <property type="entry name" value="TPR-like_helical_dom_sf"/>
</dbReference>
<dbReference type="PROSITE" id="PS50005">
    <property type="entry name" value="TPR"/>
    <property type="match status" value="1"/>
</dbReference>
<gene>
    <name evidence="2" type="ORF">C7K08_11405</name>
</gene>
<proteinExistence type="predicted"/>
<accession>A0A2P7EC17</accession>
<dbReference type="Proteomes" id="UP000240206">
    <property type="component" value="Unassembled WGS sequence"/>
</dbReference>
<sequence>MNDVSRATASGIDDLLLAVELDPSCPETYEAISDQLMVKGYGAEAARWRSWSLLQPSSSNLNQAIAELRELSLGRPSLLDKTEQILNQAQQLYSEGLLQQAKDLLESLAFTNSLPAAICNRVGMLEAQLGDHWRAESWYRTSLLQQAAQPQVWFAITRLLLNQSSWDEAIETVEQGLIFSPKHPWGLKLRMQALQLSKGWRTLALLDSKNELPQLDQRHGPLTAGRSFQCEKIKLELSLQEKLRLRHLLINQPACWWALNFRQADLLLWAKKQELLPKNLTLKVIASPDPICLQADLNKLFDLTISVGSTYGLGNEIAPGLLMLARGPHRALPRALAPWLNNESIPLLAPIGLLNKPPARKMVFGAGGWELWWPNSSDE</sequence>
<dbReference type="AlphaFoldDB" id="A0A2P7EC17"/>
<protein>
    <recommendedName>
        <fullName evidence="4">Tetratricopeptide repeat-containing protein</fullName>
    </recommendedName>
</protein>